<dbReference type="InterPro" id="IPR002745">
    <property type="entry name" value="Ptrans_KptA/Tpt1"/>
</dbReference>
<feature type="region of interest" description="Disordered" evidence="1">
    <location>
        <begin position="1311"/>
        <end position="1331"/>
    </location>
</feature>
<sequence length="2464" mass="276659">MLKAESDPGVLTGGLRMAELLWKFIWSRRLQVLRLTRQEPAHPIPASAAPKLRFPVYPNKIPEAAVPLPGQPLPEKKGDPQVSAPFPDEDETDPTASSSQPSGPPGLPVAEGEFPIQQTPVAPPATDAPVPDSDSDDSQATRDYGESSLASLVEGEEDVLLVLPHDLSPPQWAVFDGDAFASWLTKQDKIKAGTITQDMQRKYAKEIRATKLDEFKSYLDNDALRFVDRRKLAKDVNFLTGRWVLTVKVDKNGFFSKFKARWVCRGFQDKNAWDQQTDSPTATRYGFRLVCQCAANNFWDLFHLDLKTAFLQGEHYNLQHRSVIVQLPPDIGLPPWMVGLCLRPVYGLNDAPRRWWNRLDKFLRTIGLQPTRADRCTYVGYEGVEKQKSAAKIAEEVSLFQEGCSPLGEEPPIGDLPGIITESPLAALLSACEEPPSSPDTAVERSYLAYPDIAQAFKTKHLVEYDWRPVTDKTLLDFLGGVAHKKRGWFPFENGQALVSHRAKALRGPEPTYKIKDYPYRVSIILRQGTWWVIEKAQDLRNKNEPSYLEEEAEVLVTLFLPERAAYKATEQLPQLTPELVDQLLEHFVDPVHGSPSKHRKSVGVLSLHVDDLIIAGTPSFLKWFLARVKEHFTIGHEDKNDLMFTGQRVRWVVDDKGSKKYISIDQKLSVSELEEIVIPKHLKDSVSGLLLILTSRIGLSCTYGTPRILGIPDAAFRNNSDKSSQRAMTVFIADQRVKNRRDTRGSLIFFESTKIKRTTLSTTVAELYALMKCFGTCQMLRGLWKDISGLDAEIHMRTDANNLVTTASTTHAPEQQETIHMIQMLRKEACSGAIADLSHVRTEHCLADCLTKRSAKSTNLVQSVQKGWLKEIGEPDYSHWINSVHWSSRRMLLSREGTASSLYSGTGRVYLPSADGTRNMPRDVYPYTLRIADRDLPTIEGQLALLWHVILYEDRTGRTILSSSQRWDFYFVTTLLGCLSVEELYKFTLTTQQVTREQNTPYSSTVSTSKAFSAVFRHEAVHRNDLDEMNSLPIGSCNTRRVIPRQTNAVWFAAFMLTNSKGRFFTYVRPAPCSPTGEVGVQDFAMNIRLGAIQGHTRVSSVQTEEALGMEITLGMAGRLGYVFHATEKWNHDNILKQGLITDAGRPGGKRDPRCAVHFTYAGGDEAPRAGTVIRYGSNVIYVVLDLYQAISDGCKFYLSDNGVILSFQSVPPSYLHFTWRPPHEKDPGGRKWEKREGRSAQAEEPSAPSSSSRGPASSSAGTKGSSASAEGSKGSGTTTKEAGPPSTGPTTVGEVPHFDLTSLREIIEGEEKRHVQQSETSSEGKRIPFERGMEEGSVKTSLTAEAEKVRAQEDLIRQLRANPWTLFYKGTIALMEDNERKVDSYGTGYVQVVRFRDVHVSVRKKLQLNQALWLHNPLSGYPVLFFLEAFRLGKIAANVLIDFQLKVSHYDHHTPHWDADYFTELRSKAESVFTPGILYGRAKPEVTDERNRMPVEGTENYAEKLAEYQAFRHELMVAQELINIQSDFVNLYDMFVELYGSDFFLYMKENRDNQALRNKFVVRAQDNSEHRDCSLRLPFEPKLILKKIERTVASYPERKFLSRFASKAVQDLQQYVQIRQSEEAFVDSYLGIPVEDFELERTFENNEGTIKIEEVIEVDESWGSSTRVEEPKVAPSSLDATMEEEAGSATAEGPPPSSEAHIKEEPMPDATEEVKEPDPEVQLKVEEGDFKVEEESSTPMVTTGETEGSSLPSEAPSGRPQGLWGNVQNVITPQDLREITQQNEDALRSFADKKEEATLEQLPEYQRFIDELERVEKGSPIYILSRQKYGESDGILHGGLRAQSAQNRFRLQHMSWRDRAAPARPNWKFQVPEMPFFETMATMPPLWEFRPAAKQVAFKSIDVRSTFSTDALERSYNAHVAIAEKEALLMESLAKTNATRGDLLNTLLRHFLACGSLETTSLGSSAFAEEPDPMAEMTHLATSRVGLSVLVANLGNLARGRKGTLPPKYADLISDYSDGSSIIVKFLSHSKAHVILLQENNMTREELEYFRSKGWLFRTNEAGDLLTAVRGNTKGKNKVSFKHLAGPVLKDPAYAWIPIRYEIVQINFGSTVPRDRMEQEDLVDRVESAFEEAEFKEDLTRAGMKSIRVCNFHVRSEIARSKPGFLAEGLAAMVADCFHYQVDLMGGDGNMSCYRFGGSQQGSVSHDSSALFSTIQYFVDAFEKHQRQDRLLIPRTRVVTSNPLHLLKLYEEKLGFPYGDVGHLVDWTTFPDLDCMTAIVFEWGHSMTNEVWAEYKGSMEYKVSVSEFLLHSTKNHFLLKPSDNDSHTPLLLHIAPNWMKFSEKKTYRSKESILQASQSRKERQKAKKRGAPAEPVQGEGRAPPGKGKSKSKEGGSLPSEEPSAVPEPAAPPKAKPAAKPAAARPEKGKARQEARDPLKVKFYFNASYDYILIGAAVIQLVL</sequence>
<feature type="compositionally biased region" description="Polar residues" evidence="1">
    <location>
        <begin position="1739"/>
        <end position="1754"/>
    </location>
</feature>
<feature type="region of interest" description="Disordered" evidence="1">
    <location>
        <begin position="2352"/>
        <end position="2438"/>
    </location>
</feature>
<protein>
    <submittedName>
        <fullName evidence="3">RE1 protein</fullName>
    </submittedName>
</protein>
<dbReference type="InterPro" id="IPR042081">
    <property type="entry name" value="RNA_2'-PTrans_C"/>
</dbReference>
<dbReference type="EMBL" id="CAJNDS010000446">
    <property type="protein sequence ID" value="CAE7207030.1"/>
    <property type="molecule type" value="Genomic_DNA"/>
</dbReference>
<proteinExistence type="predicted"/>
<comment type="caution">
    <text evidence="3">The sequence shown here is derived from an EMBL/GenBank/DDBJ whole genome shotgun (WGS) entry which is preliminary data.</text>
</comment>
<feature type="compositionally biased region" description="Low complexity" evidence="1">
    <location>
        <begin position="1241"/>
        <end position="1285"/>
    </location>
</feature>
<accession>A0A812JQS6</accession>
<feature type="compositionally biased region" description="Basic and acidic residues" evidence="1">
    <location>
        <begin position="1223"/>
        <end position="1240"/>
    </location>
</feature>
<keyword evidence="4" id="KW-1185">Reference proteome</keyword>
<dbReference type="Pfam" id="PF07727">
    <property type="entry name" value="RVT_2"/>
    <property type="match status" value="1"/>
</dbReference>
<feature type="domain" description="Reverse transcriptase Ty1/copia-type" evidence="2">
    <location>
        <begin position="231"/>
        <end position="385"/>
    </location>
</feature>
<evidence type="ECO:0000259" key="2">
    <source>
        <dbReference type="Pfam" id="PF07727"/>
    </source>
</evidence>
<evidence type="ECO:0000313" key="4">
    <source>
        <dbReference type="Proteomes" id="UP000604046"/>
    </source>
</evidence>
<dbReference type="OrthoDB" id="486024at2759"/>
<dbReference type="SUPFAM" id="SSF56399">
    <property type="entry name" value="ADP-ribosylation"/>
    <property type="match status" value="1"/>
</dbReference>
<feature type="compositionally biased region" description="Low complexity" evidence="1">
    <location>
        <begin position="117"/>
        <end position="132"/>
    </location>
</feature>
<feature type="region of interest" description="Disordered" evidence="1">
    <location>
        <begin position="1663"/>
        <end position="1763"/>
    </location>
</feature>
<organism evidence="3 4">
    <name type="scientific">Symbiodinium natans</name>
    <dbReference type="NCBI Taxonomy" id="878477"/>
    <lineage>
        <taxon>Eukaryota</taxon>
        <taxon>Sar</taxon>
        <taxon>Alveolata</taxon>
        <taxon>Dinophyceae</taxon>
        <taxon>Suessiales</taxon>
        <taxon>Symbiodiniaceae</taxon>
        <taxon>Symbiodinium</taxon>
    </lineage>
</organism>
<gene>
    <name evidence="3" type="primary">RE1</name>
    <name evidence="3" type="ORF">SNAT2548_LOCUS6654</name>
</gene>
<name>A0A812JQS6_9DINO</name>
<feature type="compositionally biased region" description="Low complexity" evidence="1">
    <location>
        <begin position="2396"/>
        <end position="2409"/>
    </location>
</feature>
<evidence type="ECO:0000256" key="1">
    <source>
        <dbReference type="SAM" id="MobiDB-lite"/>
    </source>
</evidence>
<feature type="region of interest" description="Disordered" evidence="1">
    <location>
        <begin position="1220"/>
        <end position="1299"/>
    </location>
</feature>
<feature type="region of interest" description="Disordered" evidence="1">
    <location>
        <begin position="63"/>
        <end position="148"/>
    </location>
</feature>
<dbReference type="GO" id="GO:0016740">
    <property type="term" value="F:transferase activity"/>
    <property type="evidence" value="ECO:0007669"/>
    <property type="project" value="InterPro"/>
</dbReference>
<feature type="compositionally biased region" description="Basic and acidic residues" evidence="1">
    <location>
        <begin position="2426"/>
        <end position="2438"/>
    </location>
</feature>
<dbReference type="Gene3D" id="3.20.170.30">
    <property type="match status" value="1"/>
</dbReference>
<dbReference type="Pfam" id="PF01885">
    <property type="entry name" value="PTS_2-RNA"/>
    <property type="match status" value="1"/>
</dbReference>
<reference evidence="3" key="1">
    <citation type="submission" date="2021-02" db="EMBL/GenBank/DDBJ databases">
        <authorList>
            <person name="Dougan E. K."/>
            <person name="Rhodes N."/>
            <person name="Thang M."/>
            <person name="Chan C."/>
        </authorList>
    </citation>
    <scope>NUCLEOTIDE SEQUENCE</scope>
</reference>
<evidence type="ECO:0000313" key="3">
    <source>
        <dbReference type="EMBL" id="CAE7207030.1"/>
    </source>
</evidence>
<dbReference type="Proteomes" id="UP000604046">
    <property type="component" value="Unassembled WGS sequence"/>
</dbReference>
<feature type="compositionally biased region" description="Basic and acidic residues" evidence="1">
    <location>
        <begin position="1702"/>
        <end position="1736"/>
    </location>
</feature>
<dbReference type="InterPro" id="IPR013103">
    <property type="entry name" value="RVT_2"/>
</dbReference>